<comment type="caution">
    <text evidence="5">The sequence shown here is derived from an EMBL/GenBank/DDBJ whole genome shotgun (WGS) entry which is preliminary data.</text>
</comment>
<organism evidence="5 6">
    <name type="scientific">Homarus americanus</name>
    <name type="common">American lobster</name>
    <dbReference type="NCBI Taxonomy" id="6706"/>
    <lineage>
        <taxon>Eukaryota</taxon>
        <taxon>Metazoa</taxon>
        <taxon>Ecdysozoa</taxon>
        <taxon>Arthropoda</taxon>
        <taxon>Crustacea</taxon>
        <taxon>Multicrustacea</taxon>
        <taxon>Malacostraca</taxon>
        <taxon>Eumalacostraca</taxon>
        <taxon>Eucarida</taxon>
        <taxon>Decapoda</taxon>
        <taxon>Pleocyemata</taxon>
        <taxon>Astacidea</taxon>
        <taxon>Nephropoidea</taxon>
        <taxon>Nephropidae</taxon>
        <taxon>Homarus</taxon>
    </lineage>
</organism>
<evidence type="ECO:0000256" key="2">
    <source>
        <dbReference type="ARBA" id="ARBA00022763"/>
    </source>
</evidence>
<dbReference type="EMBL" id="JAHLQT010004633">
    <property type="protein sequence ID" value="KAG7175892.1"/>
    <property type="molecule type" value="Genomic_DNA"/>
</dbReference>
<evidence type="ECO:0000259" key="4">
    <source>
        <dbReference type="Pfam" id="PF08573"/>
    </source>
</evidence>
<dbReference type="GO" id="GO:0003684">
    <property type="term" value="F:damaged DNA binding"/>
    <property type="evidence" value="ECO:0007669"/>
    <property type="project" value="TreeGrafter"/>
</dbReference>
<dbReference type="GO" id="GO:0010792">
    <property type="term" value="P:DNA double-strand break processing involved in repair via single-strand annealing"/>
    <property type="evidence" value="ECO:0007669"/>
    <property type="project" value="TreeGrafter"/>
</dbReference>
<dbReference type="PANTHER" id="PTHR15107:SF0">
    <property type="entry name" value="DNA ENDONUCLEASE ACTIVATOR CTP1 C-TERMINAL DOMAIN-CONTAINING PROTEIN"/>
    <property type="match status" value="1"/>
</dbReference>
<evidence type="ECO:0000256" key="3">
    <source>
        <dbReference type="ARBA" id="ARBA00023242"/>
    </source>
</evidence>
<evidence type="ECO:0000313" key="5">
    <source>
        <dbReference type="EMBL" id="KAG7175892.1"/>
    </source>
</evidence>
<dbReference type="InterPro" id="IPR013882">
    <property type="entry name" value="Ctp1_C"/>
</dbReference>
<keyword evidence="5" id="KW-0255">Endonuclease</keyword>
<keyword evidence="2" id="KW-0227">DNA damage</keyword>
<dbReference type="GO" id="GO:0004519">
    <property type="term" value="F:endonuclease activity"/>
    <property type="evidence" value="ECO:0007669"/>
    <property type="project" value="UniProtKB-KW"/>
</dbReference>
<dbReference type="Pfam" id="PF08573">
    <property type="entry name" value="SAE2"/>
    <property type="match status" value="2"/>
</dbReference>
<keyword evidence="6" id="KW-1185">Reference proteome</keyword>
<keyword evidence="3" id="KW-0539">Nucleus</keyword>
<name>A0A8J5TNH2_HOMAM</name>
<sequence>MIKLKTVKDFDIIPVKNAEPEFAHQGEVVRKKADRKQLEGWQCHECEQWYEAEDLNPEEKKMMMNKCSRHKSKYNPLRNTPKNFWNPDWIDEG</sequence>
<gene>
    <name evidence="5" type="primary">Rbbp8-L</name>
    <name evidence="5" type="ORF">Hamer_G009928</name>
</gene>
<evidence type="ECO:0000256" key="1">
    <source>
        <dbReference type="ARBA" id="ARBA00004123"/>
    </source>
</evidence>
<feature type="domain" description="DNA endonuclease activator Ctp1 C-terminal" evidence="4">
    <location>
        <begin position="27"/>
        <end position="52"/>
    </location>
</feature>
<reference evidence="5" key="1">
    <citation type="journal article" date="2021" name="Sci. Adv.">
        <title>The American lobster genome reveals insights on longevity, neural, and immune adaptations.</title>
        <authorList>
            <person name="Polinski J.M."/>
            <person name="Zimin A.V."/>
            <person name="Clark K.F."/>
            <person name="Kohn A.B."/>
            <person name="Sadowski N."/>
            <person name="Timp W."/>
            <person name="Ptitsyn A."/>
            <person name="Khanna P."/>
            <person name="Romanova D.Y."/>
            <person name="Williams P."/>
            <person name="Greenwood S.J."/>
            <person name="Moroz L.L."/>
            <person name="Walt D.R."/>
            <person name="Bodnar A.G."/>
        </authorList>
    </citation>
    <scope>NUCLEOTIDE SEQUENCE</scope>
    <source>
        <strain evidence="5">GMGI-L3</strain>
    </source>
</reference>
<protein>
    <submittedName>
        <fullName evidence="5">DNA endonuclease RBBP8-like</fullName>
    </submittedName>
</protein>
<evidence type="ECO:0000313" key="6">
    <source>
        <dbReference type="Proteomes" id="UP000747542"/>
    </source>
</evidence>
<accession>A0A8J5TNH2</accession>
<keyword evidence="5" id="KW-0378">Hydrolase</keyword>
<keyword evidence="5" id="KW-0540">Nuclease</keyword>
<proteinExistence type="predicted"/>
<comment type="subcellular location">
    <subcellularLocation>
        <location evidence="1">Nucleus</location>
    </subcellularLocation>
</comment>
<dbReference type="PANTHER" id="PTHR15107">
    <property type="entry name" value="RETINOBLASTOMA BINDING PROTEIN 8"/>
    <property type="match status" value="1"/>
</dbReference>
<dbReference type="GO" id="GO:0005634">
    <property type="term" value="C:nucleus"/>
    <property type="evidence" value="ECO:0007669"/>
    <property type="project" value="UniProtKB-SubCell"/>
</dbReference>
<dbReference type="Proteomes" id="UP000747542">
    <property type="component" value="Unassembled WGS sequence"/>
</dbReference>
<dbReference type="InterPro" id="IPR033316">
    <property type="entry name" value="RBBP8-like"/>
</dbReference>
<dbReference type="AlphaFoldDB" id="A0A8J5TNH2"/>
<feature type="domain" description="DNA endonuclease activator Ctp1 C-terminal" evidence="4">
    <location>
        <begin position="53"/>
        <end position="88"/>
    </location>
</feature>